<organism evidence="2 3">
    <name type="scientific">Takifugu flavidus</name>
    <name type="common">sansaifugu</name>
    <dbReference type="NCBI Taxonomy" id="433684"/>
    <lineage>
        <taxon>Eukaryota</taxon>
        <taxon>Metazoa</taxon>
        <taxon>Chordata</taxon>
        <taxon>Craniata</taxon>
        <taxon>Vertebrata</taxon>
        <taxon>Euteleostomi</taxon>
        <taxon>Actinopterygii</taxon>
        <taxon>Neopterygii</taxon>
        <taxon>Teleostei</taxon>
        <taxon>Neoteleostei</taxon>
        <taxon>Acanthomorphata</taxon>
        <taxon>Eupercaria</taxon>
        <taxon>Tetraodontiformes</taxon>
        <taxon>Tetradontoidea</taxon>
        <taxon>Tetraodontidae</taxon>
        <taxon>Takifugu</taxon>
    </lineage>
</organism>
<comment type="caution">
    <text evidence="2">The sequence shown here is derived from an EMBL/GenBank/DDBJ whole genome shotgun (WGS) entry which is preliminary data.</text>
</comment>
<dbReference type="Gene3D" id="2.60.40.10">
    <property type="entry name" value="Immunoglobulins"/>
    <property type="match status" value="1"/>
</dbReference>
<evidence type="ECO:0000313" key="2">
    <source>
        <dbReference type="EMBL" id="TWW54638.1"/>
    </source>
</evidence>
<dbReference type="PROSITE" id="PS50835">
    <property type="entry name" value="IG_LIKE"/>
    <property type="match status" value="1"/>
</dbReference>
<gene>
    <name evidence="2" type="ORF">D4764_0292690</name>
</gene>
<keyword evidence="3" id="KW-1185">Reference proteome</keyword>
<accession>A0A5C6MJA3</accession>
<feature type="domain" description="Ig-like" evidence="1">
    <location>
        <begin position="50"/>
        <end position="143"/>
    </location>
</feature>
<dbReference type="Pfam" id="PF13927">
    <property type="entry name" value="Ig_3"/>
    <property type="match status" value="1"/>
</dbReference>
<dbReference type="CDD" id="cd00096">
    <property type="entry name" value="Ig"/>
    <property type="match status" value="1"/>
</dbReference>
<dbReference type="InterPro" id="IPR036179">
    <property type="entry name" value="Ig-like_dom_sf"/>
</dbReference>
<dbReference type="Proteomes" id="UP000324091">
    <property type="component" value="Unassembled WGS sequence"/>
</dbReference>
<protein>
    <recommendedName>
        <fullName evidence="1">Ig-like domain-containing protein</fullName>
    </recommendedName>
</protein>
<reference evidence="2 3" key="1">
    <citation type="submission" date="2019-04" db="EMBL/GenBank/DDBJ databases">
        <title>Chromosome genome assembly for Takifugu flavidus.</title>
        <authorList>
            <person name="Xiao S."/>
        </authorList>
    </citation>
    <scope>NUCLEOTIDE SEQUENCE [LARGE SCALE GENOMIC DNA]</scope>
    <source>
        <strain evidence="2">HTHZ2018</strain>
        <tissue evidence="2">Muscle</tissue>
    </source>
</reference>
<dbReference type="EMBL" id="RHFK02000156">
    <property type="protein sequence ID" value="TWW54638.1"/>
    <property type="molecule type" value="Genomic_DNA"/>
</dbReference>
<dbReference type="PANTHER" id="PTHR46013">
    <property type="entry name" value="VASCULAR CELL ADHESION MOLECULE 1"/>
    <property type="match status" value="1"/>
</dbReference>
<proteinExistence type="predicted"/>
<evidence type="ECO:0000313" key="3">
    <source>
        <dbReference type="Proteomes" id="UP000324091"/>
    </source>
</evidence>
<name>A0A5C6MJA3_9TELE</name>
<dbReference type="SUPFAM" id="SSF48726">
    <property type="entry name" value="Immunoglobulin"/>
    <property type="match status" value="1"/>
</dbReference>
<dbReference type="InterPro" id="IPR013783">
    <property type="entry name" value="Ig-like_fold"/>
</dbReference>
<dbReference type="PANTHER" id="PTHR46013:SF4">
    <property type="entry name" value="B-CELL RECEPTOR CD22-RELATED"/>
    <property type="match status" value="1"/>
</dbReference>
<sequence length="204" mass="22626">MVQVGTGQVLSIPSVEATHFGRYLCKAQNLFWEISSPEILMEEEAESSDPTLNLSVELSYSGRLTLGISVNLTCCGAANPAAENYTWYRSTGANGSSMVQVGTGQVLSIPSVEATHFGRYLCKAQNLFWEISSPEILMEEEAESSANPAAENYTWYRSTGAMGAPWFKLEQDRCCLYPLWRRPTLDDTSARPRISFGRSALLRY</sequence>
<dbReference type="AlphaFoldDB" id="A0A5C6MJA3"/>
<dbReference type="InterPro" id="IPR007110">
    <property type="entry name" value="Ig-like_dom"/>
</dbReference>
<evidence type="ECO:0000259" key="1">
    <source>
        <dbReference type="PROSITE" id="PS50835"/>
    </source>
</evidence>